<dbReference type="KEGG" id="dej:AWY79_00100"/>
<reference evidence="1 3" key="1">
    <citation type="journal article" date="2016" name="Front. Microbiol.">
        <title>Genome Sequence of the Piezophilic, Mesophilic Sulfate-Reducing Bacterium Desulfovibrio indicus J2T.</title>
        <authorList>
            <person name="Cao J."/>
            <person name="Maignien L."/>
            <person name="Shao Z."/>
            <person name="Alain K."/>
            <person name="Jebbar M."/>
        </authorList>
    </citation>
    <scope>NUCLEOTIDE SEQUENCE [LARGE SCALE GENOMIC DNA]</scope>
    <source>
        <strain evidence="1 3">J2</strain>
    </source>
</reference>
<evidence type="ECO:0000313" key="1">
    <source>
        <dbReference type="EMBL" id="AMK09619.1"/>
    </source>
</evidence>
<evidence type="ECO:0000313" key="4">
    <source>
        <dbReference type="Proteomes" id="UP000295506"/>
    </source>
</evidence>
<keyword evidence="3" id="KW-1185">Reference proteome</keyword>
<proteinExistence type="predicted"/>
<name>A0A140D8V2_9BACT</name>
<accession>A0A140D8V2</accession>
<dbReference type="EMBL" id="CP014206">
    <property type="protein sequence ID" value="AMK09619.1"/>
    <property type="molecule type" value="Genomic_DNA"/>
</dbReference>
<dbReference type="RefSeq" id="WP_066798911.1">
    <property type="nucleotide sequence ID" value="NZ_CP014206.1"/>
</dbReference>
<reference evidence="2 4" key="2">
    <citation type="submission" date="2019-03" db="EMBL/GenBank/DDBJ databases">
        <title>Genomic Encyclopedia of Type Strains, Phase IV (KMG-IV): sequencing the most valuable type-strain genomes for metagenomic binning, comparative biology and taxonomic classification.</title>
        <authorList>
            <person name="Goeker M."/>
        </authorList>
    </citation>
    <scope>NUCLEOTIDE SEQUENCE [LARGE SCALE GENOMIC DNA]</scope>
    <source>
        <strain evidence="2 4">DSM 101483</strain>
    </source>
</reference>
<organism evidence="2 4">
    <name type="scientific">Pseudodesulfovibrio indicus</name>
    <dbReference type="NCBI Taxonomy" id="1716143"/>
    <lineage>
        <taxon>Bacteria</taxon>
        <taxon>Pseudomonadati</taxon>
        <taxon>Thermodesulfobacteriota</taxon>
        <taxon>Desulfovibrionia</taxon>
        <taxon>Desulfovibrionales</taxon>
        <taxon>Desulfovibrionaceae</taxon>
    </lineage>
</organism>
<protein>
    <submittedName>
        <fullName evidence="2">Uncharacterized protein</fullName>
    </submittedName>
</protein>
<dbReference type="AlphaFoldDB" id="A0A140D8V2"/>
<evidence type="ECO:0000313" key="2">
    <source>
        <dbReference type="EMBL" id="TDT86433.1"/>
    </source>
</evidence>
<dbReference type="Proteomes" id="UP000055611">
    <property type="component" value="Chromosome"/>
</dbReference>
<dbReference type="OrthoDB" id="5472318at2"/>
<sequence>MADAPRFKKDYPGKQITLRQDAPEDRCGLFIAGATARIDRRVKARDTMLGPWSLPGDQDAWWLRLNLRCPHCGHTHEAFVPEAWIAQGLIVFLDEE</sequence>
<evidence type="ECO:0000313" key="3">
    <source>
        <dbReference type="Proteomes" id="UP000055611"/>
    </source>
</evidence>
<dbReference type="Proteomes" id="UP000295506">
    <property type="component" value="Unassembled WGS sequence"/>
</dbReference>
<gene>
    <name evidence="1" type="ORF">AWY79_00100</name>
    <name evidence="2" type="ORF">EDC59_113109</name>
</gene>
<dbReference type="EMBL" id="SOBK01000013">
    <property type="protein sequence ID" value="TDT86433.1"/>
    <property type="molecule type" value="Genomic_DNA"/>
</dbReference>